<evidence type="ECO:0008006" key="3">
    <source>
        <dbReference type="Google" id="ProtNLM"/>
    </source>
</evidence>
<gene>
    <name evidence="1" type="ORF">RS75_17925</name>
</gene>
<keyword evidence="2" id="KW-1185">Reference proteome</keyword>
<dbReference type="RefSeq" id="WP_045022709.1">
    <property type="nucleotide sequence ID" value="NZ_JWJH01000017.1"/>
</dbReference>
<evidence type="ECO:0000313" key="2">
    <source>
        <dbReference type="Proteomes" id="UP000052068"/>
    </source>
</evidence>
<reference evidence="1 2" key="1">
    <citation type="submission" date="2015-03" db="EMBL/GenBank/DDBJ databases">
        <title>Draft Genome Sequences of Agrobacterium nepotum Strain 39/7T (= CFBP 7436T = LMG 26435T) and Agrobacterium sp. Strain KFB 330 (= CFBP 8308 = LMG 28674).</title>
        <authorList>
            <person name="Kuzmanovic N."/>
            <person name="Pulawska J."/>
            <person name="Obradovic A."/>
        </authorList>
    </citation>
    <scope>NUCLEOTIDE SEQUENCE [LARGE SCALE GENOMIC DNA]</scope>
    <source>
        <strain evidence="1 2">39/7</strain>
    </source>
</reference>
<comment type="caution">
    <text evidence="1">The sequence shown here is derived from an EMBL/GenBank/DDBJ whole genome shotgun (WGS) entry which is preliminary data.</text>
</comment>
<dbReference type="EMBL" id="JWJH01000017">
    <property type="protein sequence ID" value="KJF66454.1"/>
    <property type="molecule type" value="Genomic_DNA"/>
</dbReference>
<protein>
    <recommendedName>
        <fullName evidence="3">N-acetyltransferase domain-containing protein</fullName>
    </recommendedName>
</protein>
<evidence type="ECO:0000313" key="1">
    <source>
        <dbReference type="EMBL" id="KJF66454.1"/>
    </source>
</evidence>
<proteinExistence type="predicted"/>
<organism evidence="1 2">
    <name type="scientific">Rhizobium nepotum 39/7</name>
    <dbReference type="NCBI Taxonomy" id="1368418"/>
    <lineage>
        <taxon>Bacteria</taxon>
        <taxon>Pseudomonadati</taxon>
        <taxon>Pseudomonadota</taxon>
        <taxon>Alphaproteobacteria</taxon>
        <taxon>Hyphomicrobiales</taxon>
        <taxon>Rhizobiaceae</taxon>
        <taxon>Rhizobium/Agrobacterium group</taxon>
        <taxon>Rhizobium</taxon>
    </lineage>
</organism>
<dbReference type="Proteomes" id="UP000052068">
    <property type="component" value="Unassembled WGS sequence"/>
</dbReference>
<sequence>MSEVRSFVADDLGSVAEMFHRNLRKKNDAATDDLRAYLRTLFLENKSIHQDIRSKVYIREDGRVSGFLGVLPVAMELRDRQIEAAVCSSFVAEDRETDPFAGARLLREVLAGPQELTFGETINDVSTEMWKTMRGQMLAPYSLDWLRVLRPASFGLEIATSRFSGGLRVLSPFGKFIDKSILSRVSRRALSYYVPLPDRADSFTDEAAGDAEFARLACDLVRNFPLHPVWSEENLLTMLHHAKRKRLHGEAVQRIVKNKGDRPVGLFLYHGDSGGVGRTVQIMAVPGQEQIVIDRLIRNAFDRGLVAIRGRTQPALLQAMIGRKCMFLHASSTIVHSRDPDLVKAATDGTAFFNGLCGESWTRLIGDSFDEAGT</sequence>
<accession>A0ABR5CNN1</accession>
<name>A0ABR5CNN1_9HYPH</name>